<feature type="domain" description="HTH LytTR-type" evidence="3">
    <location>
        <begin position="128"/>
        <end position="199"/>
    </location>
</feature>
<dbReference type="InterPro" id="IPR011006">
    <property type="entry name" value="CheY-like_superfamily"/>
</dbReference>
<accession>A0AAW9S4Q1</accession>
<dbReference type="PROSITE" id="PS50110">
    <property type="entry name" value="RESPONSE_REGULATORY"/>
    <property type="match status" value="1"/>
</dbReference>
<dbReference type="GO" id="GO:0000156">
    <property type="term" value="F:phosphorelay response regulator activity"/>
    <property type="evidence" value="ECO:0007669"/>
    <property type="project" value="InterPro"/>
</dbReference>
<dbReference type="EMBL" id="JBDKWZ010000001">
    <property type="protein sequence ID" value="MEN7546725.1"/>
    <property type="molecule type" value="Genomic_DNA"/>
</dbReference>
<dbReference type="InterPro" id="IPR007492">
    <property type="entry name" value="LytTR_DNA-bd_dom"/>
</dbReference>
<sequence length="227" mass="26221">MDCIIVDDESVARQIIKTHVLNTPELTLVGEFEDSIEAFNFLKDNKVDVAFLDIEMPEMTGMDLVQSIPDLPQIILITAQKEYALEAFEYNVVDFLVKPVRYPRFMKALDKVKQNLQKTSEKAPEDQIYVKADNKIVRLTLEDIFFIEALSDYVIINTLQKKYVVHSTMKGMEKRLAATNFIRVHRSYIVNINKIDTIEDMTIVMPQKEIPIGASYKSSFMEKLNFL</sequence>
<dbReference type="PANTHER" id="PTHR37299:SF1">
    <property type="entry name" value="STAGE 0 SPORULATION PROTEIN A HOMOLOG"/>
    <property type="match status" value="1"/>
</dbReference>
<evidence type="ECO:0000256" key="1">
    <source>
        <dbReference type="PROSITE-ProRule" id="PRU00169"/>
    </source>
</evidence>
<evidence type="ECO:0000313" key="4">
    <source>
        <dbReference type="EMBL" id="MEN7546725.1"/>
    </source>
</evidence>
<organism evidence="4 5">
    <name type="scientific">Rapidithrix thailandica</name>
    <dbReference type="NCBI Taxonomy" id="413964"/>
    <lineage>
        <taxon>Bacteria</taxon>
        <taxon>Pseudomonadati</taxon>
        <taxon>Bacteroidota</taxon>
        <taxon>Cytophagia</taxon>
        <taxon>Cytophagales</taxon>
        <taxon>Flammeovirgaceae</taxon>
        <taxon>Rapidithrix</taxon>
    </lineage>
</organism>
<gene>
    <name evidence="4" type="ORF">AAG747_02320</name>
</gene>
<dbReference type="InterPro" id="IPR046947">
    <property type="entry name" value="LytR-like"/>
</dbReference>
<dbReference type="PROSITE" id="PS50930">
    <property type="entry name" value="HTH_LYTTR"/>
    <property type="match status" value="1"/>
</dbReference>
<evidence type="ECO:0000259" key="3">
    <source>
        <dbReference type="PROSITE" id="PS50930"/>
    </source>
</evidence>
<dbReference type="SMART" id="SM00850">
    <property type="entry name" value="LytTR"/>
    <property type="match status" value="1"/>
</dbReference>
<evidence type="ECO:0000259" key="2">
    <source>
        <dbReference type="PROSITE" id="PS50110"/>
    </source>
</evidence>
<keyword evidence="5" id="KW-1185">Reference proteome</keyword>
<dbReference type="SMART" id="SM00448">
    <property type="entry name" value="REC"/>
    <property type="match status" value="1"/>
</dbReference>
<dbReference type="Gene3D" id="3.40.50.2300">
    <property type="match status" value="1"/>
</dbReference>
<protein>
    <submittedName>
        <fullName evidence="4">LytTR family DNA-binding domain-containing protein</fullName>
    </submittedName>
</protein>
<dbReference type="InterPro" id="IPR001789">
    <property type="entry name" value="Sig_transdc_resp-reg_receiver"/>
</dbReference>
<keyword evidence="1" id="KW-0597">Phosphoprotein</keyword>
<dbReference type="Gene3D" id="2.40.50.1020">
    <property type="entry name" value="LytTr DNA-binding domain"/>
    <property type="match status" value="1"/>
</dbReference>
<dbReference type="Pfam" id="PF00072">
    <property type="entry name" value="Response_reg"/>
    <property type="match status" value="1"/>
</dbReference>
<reference evidence="4 5" key="1">
    <citation type="submission" date="2024-04" db="EMBL/GenBank/DDBJ databases">
        <title>Novel genus in family Flammeovirgaceae.</title>
        <authorList>
            <person name="Nguyen T.H."/>
            <person name="Vuong T.Q."/>
            <person name="Le H."/>
            <person name="Kim S.-G."/>
        </authorList>
    </citation>
    <scope>NUCLEOTIDE SEQUENCE [LARGE SCALE GENOMIC DNA]</scope>
    <source>
        <strain evidence="4 5">JCM 23209</strain>
    </source>
</reference>
<dbReference type="Pfam" id="PF04397">
    <property type="entry name" value="LytTR"/>
    <property type="match status" value="1"/>
</dbReference>
<name>A0AAW9S4Q1_9BACT</name>
<dbReference type="AlphaFoldDB" id="A0AAW9S4Q1"/>
<dbReference type="RefSeq" id="WP_346819507.1">
    <property type="nucleotide sequence ID" value="NZ_JBDKWZ010000001.1"/>
</dbReference>
<dbReference type="Proteomes" id="UP001403385">
    <property type="component" value="Unassembled WGS sequence"/>
</dbReference>
<evidence type="ECO:0000313" key="5">
    <source>
        <dbReference type="Proteomes" id="UP001403385"/>
    </source>
</evidence>
<keyword evidence="4" id="KW-0238">DNA-binding</keyword>
<dbReference type="GO" id="GO:0003677">
    <property type="term" value="F:DNA binding"/>
    <property type="evidence" value="ECO:0007669"/>
    <property type="project" value="UniProtKB-KW"/>
</dbReference>
<comment type="caution">
    <text evidence="4">The sequence shown here is derived from an EMBL/GenBank/DDBJ whole genome shotgun (WGS) entry which is preliminary data.</text>
</comment>
<feature type="domain" description="Response regulatory" evidence="2">
    <location>
        <begin position="2"/>
        <end position="113"/>
    </location>
</feature>
<proteinExistence type="predicted"/>
<dbReference type="PANTHER" id="PTHR37299">
    <property type="entry name" value="TRANSCRIPTIONAL REGULATOR-RELATED"/>
    <property type="match status" value="1"/>
</dbReference>
<dbReference type="SUPFAM" id="SSF52172">
    <property type="entry name" value="CheY-like"/>
    <property type="match status" value="1"/>
</dbReference>
<feature type="modified residue" description="4-aspartylphosphate" evidence="1">
    <location>
        <position position="53"/>
    </location>
</feature>